<feature type="transmembrane region" description="Helical" evidence="1">
    <location>
        <begin position="39"/>
        <end position="55"/>
    </location>
</feature>
<evidence type="ECO:0000313" key="2">
    <source>
        <dbReference type="EMBL" id="MBB5198660.1"/>
    </source>
</evidence>
<dbReference type="Proteomes" id="UP000571084">
    <property type="component" value="Unassembled WGS sequence"/>
</dbReference>
<keyword evidence="1" id="KW-1133">Transmembrane helix</keyword>
<evidence type="ECO:0000313" key="3">
    <source>
        <dbReference type="Proteomes" id="UP000571084"/>
    </source>
</evidence>
<comment type="caution">
    <text evidence="2">The sequence shown here is derived from an EMBL/GenBank/DDBJ whole genome shotgun (WGS) entry which is preliminary data.</text>
</comment>
<keyword evidence="1" id="KW-0812">Transmembrane</keyword>
<keyword evidence="3" id="KW-1185">Reference proteome</keyword>
<keyword evidence="1" id="KW-0472">Membrane</keyword>
<protein>
    <recommendedName>
        <fullName evidence="4">SMODS and SLOG-associating 2TM effector domain-containing protein</fullName>
    </recommendedName>
</protein>
<evidence type="ECO:0000256" key="1">
    <source>
        <dbReference type="SAM" id="Phobius"/>
    </source>
</evidence>
<accession>A0A840RPW1</accession>
<evidence type="ECO:0008006" key="4">
    <source>
        <dbReference type="Google" id="ProtNLM"/>
    </source>
</evidence>
<gene>
    <name evidence="2" type="ORF">HNR39_000470</name>
</gene>
<sequence>MTDAHFTYIWNRRHELKVRTLMNRLYYQERRRIFENRENVVKAASLLFGTIAFANVASPDIIKICAAIITGASACSLIFSFGVKARDSAQRTSEWIALERSIDIRGETEFTEADLNQWTARAHDIEATEPAAHQGILDQCHNRACTALGTNTDHQTKWWMRYHLFSLVP</sequence>
<feature type="transmembrane region" description="Helical" evidence="1">
    <location>
        <begin position="61"/>
        <end position="83"/>
    </location>
</feature>
<organism evidence="2 3">
    <name type="scientific">Glaciimonas immobilis</name>
    <dbReference type="NCBI Taxonomy" id="728004"/>
    <lineage>
        <taxon>Bacteria</taxon>
        <taxon>Pseudomonadati</taxon>
        <taxon>Pseudomonadota</taxon>
        <taxon>Betaproteobacteria</taxon>
        <taxon>Burkholderiales</taxon>
        <taxon>Oxalobacteraceae</taxon>
        <taxon>Glaciimonas</taxon>
    </lineage>
</organism>
<dbReference type="RefSeq" id="WP_168052767.1">
    <property type="nucleotide sequence ID" value="NZ_JAAOZT010000002.1"/>
</dbReference>
<proteinExistence type="predicted"/>
<reference evidence="2 3" key="1">
    <citation type="submission" date="2020-08" db="EMBL/GenBank/DDBJ databases">
        <title>Genomic Encyclopedia of Type Strains, Phase IV (KMG-IV): sequencing the most valuable type-strain genomes for metagenomic binning, comparative biology and taxonomic classification.</title>
        <authorList>
            <person name="Goeker M."/>
        </authorList>
    </citation>
    <scope>NUCLEOTIDE SEQUENCE [LARGE SCALE GENOMIC DNA]</scope>
    <source>
        <strain evidence="2 3">DSM 23240</strain>
    </source>
</reference>
<dbReference type="EMBL" id="JACHHQ010000001">
    <property type="protein sequence ID" value="MBB5198660.1"/>
    <property type="molecule type" value="Genomic_DNA"/>
</dbReference>
<dbReference type="AlphaFoldDB" id="A0A840RPW1"/>
<name>A0A840RPW1_9BURK</name>